<dbReference type="KEGG" id="elj:ELUMI_v1c08760"/>
<evidence type="ECO:0000313" key="1">
    <source>
        <dbReference type="EMBL" id="ATZ17597.1"/>
    </source>
</evidence>
<accession>A0A2K8NUZ9</accession>
<organism evidence="1 2">
    <name type="scientific">Williamsoniiplasma luminosum</name>
    <dbReference type="NCBI Taxonomy" id="214888"/>
    <lineage>
        <taxon>Bacteria</taxon>
        <taxon>Bacillati</taxon>
        <taxon>Mycoplasmatota</taxon>
        <taxon>Mollicutes</taxon>
        <taxon>Entomoplasmatales</taxon>
        <taxon>Williamsoniiplasma</taxon>
    </lineage>
</organism>
<dbReference type="Proteomes" id="UP000232063">
    <property type="component" value="Chromosome"/>
</dbReference>
<proteinExistence type="predicted"/>
<protein>
    <submittedName>
        <fullName evidence="1">Uncharacterized protein</fullName>
    </submittedName>
</protein>
<keyword evidence="2" id="KW-1185">Reference proteome</keyword>
<reference evidence="1 2" key="1">
    <citation type="submission" date="2017-11" db="EMBL/GenBank/DDBJ databases">
        <title>Genome sequence of Entomoplasma luminosum PIMN-1 (ATCC 49195).</title>
        <authorList>
            <person name="Lo W.-S."/>
            <person name="Gasparich G.E."/>
            <person name="Kuo C.-H."/>
        </authorList>
    </citation>
    <scope>NUCLEOTIDE SEQUENCE [LARGE SCALE GENOMIC DNA]</scope>
    <source>
        <strain evidence="1 2">PIMN-1</strain>
    </source>
</reference>
<gene>
    <name evidence="1" type="ORF">ELUMI_v1c08760</name>
</gene>
<name>A0A2K8NUZ9_9MOLU</name>
<sequence>MKTADLQSAMTVFNNASTPNLNALNTKLEQAKAIGQAGKSLVAWTALQNAISTAETDKTEDKAADKTAALESAITAFNQATTPNLDTLNAKIADARLIVQNGKSESDWTALQTAISTADAGKTEDKAADKITALESAITAFNQATTPNLDTLNAKIADARLIVQNGKSGSDWTALQDAISTADAGKTEDKAADKTAALESAITAFNQATTPNLDTLNAKIADARLIAQNGKSGSVWTALQNSISTADAGKTEDKAADKTAALESAITAFNQATTPNLDTLNAKIADARLIVQNGKSGSDWTALQNAISTTDAGKTEDNAADKTAALESAITAFNQATTPNLDALNQKIIEAKTIVQADKSLVAWNDLQAAIRNAELVTTEDGATANSAETINTLQLAINTFNTSPNQPNLNALILKIAQAKNIQKNLKTTFEFNALQEAITIAENSNTEETALAARNQLESAITTFNNSLEATPSDYLEDEIEDAKKIVRGTKTLAAFNALQEAITKAEDVLGKDILAETIDGRVDLANAIETFNSSPDQTNVQTLIEKLVTAKLIVKGNKKVGAYTTLFDLIYEIENNIEDDMTEETALEQIGTLEQAILAFNTSPNAIL</sequence>
<dbReference type="EMBL" id="CP024963">
    <property type="protein sequence ID" value="ATZ17597.1"/>
    <property type="molecule type" value="Genomic_DNA"/>
</dbReference>
<evidence type="ECO:0000313" key="2">
    <source>
        <dbReference type="Proteomes" id="UP000232063"/>
    </source>
</evidence>
<dbReference type="AlphaFoldDB" id="A0A2K8NUZ9"/>